<dbReference type="STRING" id="1386089.N865_07135"/>
<feature type="transmembrane region" description="Helical" evidence="1">
    <location>
        <begin position="189"/>
        <end position="209"/>
    </location>
</feature>
<protein>
    <recommendedName>
        <fullName evidence="4">DUF4386 domain-containing protein</fullName>
    </recommendedName>
</protein>
<evidence type="ECO:0000256" key="1">
    <source>
        <dbReference type="SAM" id="Phobius"/>
    </source>
</evidence>
<feature type="transmembrane region" description="Helical" evidence="1">
    <location>
        <begin position="83"/>
        <end position="105"/>
    </location>
</feature>
<evidence type="ECO:0000313" key="2">
    <source>
        <dbReference type="EMBL" id="EWT02059.1"/>
    </source>
</evidence>
<dbReference type="AlphaFoldDB" id="W9GDY2"/>
<dbReference type="RefSeq" id="WP_034803994.1">
    <property type="nucleotide sequence ID" value="NZ_AWSA01000014.1"/>
</dbReference>
<dbReference type="OrthoDB" id="1176146at2"/>
<proteinExistence type="predicted"/>
<keyword evidence="1" id="KW-0472">Membrane</keyword>
<dbReference type="Proteomes" id="UP000019489">
    <property type="component" value="Unassembled WGS sequence"/>
</dbReference>
<reference evidence="2 3" key="1">
    <citation type="submission" date="2013-08" db="EMBL/GenBank/DDBJ databases">
        <title>Intrasporangium oryzae NRRL B-24470.</title>
        <authorList>
            <person name="Liu H."/>
            <person name="Wang G."/>
        </authorList>
    </citation>
    <scope>NUCLEOTIDE SEQUENCE [LARGE SCALE GENOMIC DNA]</scope>
    <source>
        <strain evidence="2 3">NRRL B-24470</strain>
    </source>
</reference>
<organism evidence="2 3">
    <name type="scientific">Intrasporangium oryzae NRRL B-24470</name>
    <dbReference type="NCBI Taxonomy" id="1386089"/>
    <lineage>
        <taxon>Bacteria</taxon>
        <taxon>Bacillati</taxon>
        <taxon>Actinomycetota</taxon>
        <taxon>Actinomycetes</taxon>
        <taxon>Micrococcales</taxon>
        <taxon>Intrasporangiaceae</taxon>
        <taxon>Intrasporangium</taxon>
    </lineage>
</organism>
<comment type="caution">
    <text evidence="2">The sequence shown here is derived from an EMBL/GenBank/DDBJ whole genome shotgun (WGS) entry which is preliminary data.</text>
</comment>
<feature type="transmembrane region" description="Helical" evidence="1">
    <location>
        <begin position="162"/>
        <end position="183"/>
    </location>
</feature>
<dbReference type="Pfam" id="PF14329">
    <property type="entry name" value="DUF4386"/>
    <property type="match status" value="1"/>
</dbReference>
<gene>
    <name evidence="2" type="ORF">N865_07135</name>
</gene>
<evidence type="ECO:0000313" key="3">
    <source>
        <dbReference type="Proteomes" id="UP000019489"/>
    </source>
</evidence>
<dbReference type="PATRIC" id="fig|1386089.3.peg.1659"/>
<keyword evidence="1" id="KW-0812">Transmembrane</keyword>
<accession>W9GDY2</accession>
<keyword evidence="1" id="KW-1133">Transmembrane helix</keyword>
<evidence type="ECO:0008006" key="4">
    <source>
        <dbReference type="Google" id="ProtNLM"/>
    </source>
</evidence>
<feature type="transmembrane region" description="Helical" evidence="1">
    <location>
        <begin position="129"/>
        <end position="150"/>
    </location>
</feature>
<feature type="transmembrane region" description="Helical" evidence="1">
    <location>
        <begin position="49"/>
        <end position="71"/>
    </location>
</feature>
<dbReference type="eggNOG" id="ENOG502ZB9P">
    <property type="taxonomic scope" value="Bacteria"/>
</dbReference>
<keyword evidence="3" id="KW-1185">Reference proteome</keyword>
<dbReference type="EMBL" id="AWSA01000014">
    <property type="protein sequence ID" value="EWT02059.1"/>
    <property type="molecule type" value="Genomic_DNA"/>
</dbReference>
<name>W9GDY2_9MICO</name>
<dbReference type="InterPro" id="IPR025495">
    <property type="entry name" value="DUF4386"/>
</dbReference>
<sequence length="225" mass="23313">MTNPRALARFAGLLYLVTWVTSVAAVPLYGGSAFDPTAALAGRTSVLVAALLEVVLAVAVVGTSLTLYPLLRSHGHGSAVGYVALRTLEASVILVGVVAILPAVARPASSAGSGLDPAVTAGLHLVHDWTFLVGPGLINPVNAVVLAALLLRRRLVPRFIPVLGIVGATLVALMNVTVMFGLATPQPLLAVPLFAWEVCLAAQLVLRGLRSPAQTTPARELMEVR</sequence>